<feature type="domain" description="VOC" evidence="1">
    <location>
        <begin position="5"/>
        <end position="126"/>
    </location>
</feature>
<evidence type="ECO:0000259" key="1">
    <source>
        <dbReference type="PROSITE" id="PS51819"/>
    </source>
</evidence>
<dbReference type="RefSeq" id="WP_271054821.1">
    <property type="nucleotide sequence ID" value="NZ_JAQIIO010000007.1"/>
</dbReference>
<dbReference type="InterPro" id="IPR037523">
    <property type="entry name" value="VOC_core"/>
</dbReference>
<organism evidence="2 3">
    <name type="scientific">Aliiroseovarius salicola</name>
    <dbReference type="NCBI Taxonomy" id="3009082"/>
    <lineage>
        <taxon>Bacteria</taxon>
        <taxon>Pseudomonadati</taxon>
        <taxon>Pseudomonadota</taxon>
        <taxon>Alphaproteobacteria</taxon>
        <taxon>Rhodobacterales</taxon>
        <taxon>Paracoccaceae</taxon>
        <taxon>Aliiroseovarius</taxon>
    </lineage>
</organism>
<dbReference type="InterPro" id="IPR029068">
    <property type="entry name" value="Glyas_Bleomycin-R_OHBP_Dase"/>
</dbReference>
<dbReference type="Proteomes" id="UP001528040">
    <property type="component" value="Unassembled WGS sequence"/>
</dbReference>
<gene>
    <name evidence="2" type="ORF">O2N63_13600</name>
</gene>
<dbReference type="SUPFAM" id="SSF54593">
    <property type="entry name" value="Glyoxalase/Bleomycin resistance protein/Dihydroxybiphenyl dioxygenase"/>
    <property type="match status" value="1"/>
</dbReference>
<accession>A0ABT4W3X1</accession>
<dbReference type="InterPro" id="IPR004360">
    <property type="entry name" value="Glyas_Fos-R_dOase_dom"/>
</dbReference>
<comment type="caution">
    <text evidence="2">The sequence shown here is derived from an EMBL/GenBank/DDBJ whole genome shotgun (WGS) entry which is preliminary data.</text>
</comment>
<sequence>MKTNRVTLITLGVESIERSCAYYQALGWKPSNVLSDVAFFDMNGMKLGFFTLDGLARETGRSKDEMKTGAMTLAQNYPSEAEVDAAFAKAISAGATAVAAPTKTDWGGYSGYVADPDGHLWEYAFNPFWALDEDGILV</sequence>
<dbReference type="PANTHER" id="PTHR36503:SF1">
    <property type="entry name" value="BLR2520 PROTEIN"/>
    <property type="match status" value="1"/>
</dbReference>
<dbReference type="EMBL" id="JAQIIO010000007">
    <property type="protein sequence ID" value="MDA5095119.1"/>
    <property type="molecule type" value="Genomic_DNA"/>
</dbReference>
<dbReference type="PANTHER" id="PTHR36503">
    <property type="entry name" value="BLR2520 PROTEIN"/>
    <property type="match status" value="1"/>
</dbReference>
<name>A0ABT4W3X1_9RHOB</name>
<dbReference type="Gene3D" id="3.10.180.10">
    <property type="entry name" value="2,3-Dihydroxybiphenyl 1,2-Dioxygenase, domain 1"/>
    <property type="match status" value="1"/>
</dbReference>
<reference evidence="2 3" key="1">
    <citation type="submission" date="2023-01" db="EMBL/GenBank/DDBJ databases">
        <authorList>
            <person name="Yoon J.-W."/>
        </authorList>
    </citation>
    <scope>NUCLEOTIDE SEQUENCE [LARGE SCALE GENOMIC DNA]</scope>
    <source>
        <strain evidence="2 3">KMU-50</strain>
    </source>
</reference>
<evidence type="ECO:0000313" key="2">
    <source>
        <dbReference type="EMBL" id="MDA5095119.1"/>
    </source>
</evidence>
<dbReference type="PROSITE" id="PS51819">
    <property type="entry name" value="VOC"/>
    <property type="match status" value="1"/>
</dbReference>
<proteinExistence type="predicted"/>
<evidence type="ECO:0000313" key="3">
    <source>
        <dbReference type="Proteomes" id="UP001528040"/>
    </source>
</evidence>
<keyword evidence="3" id="KW-1185">Reference proteome</keyword>
<protein>
    <submittedName>
        <fullName evidence="2">VOC family protein</fullName>
    </submittedName>
</protein>
<dbReference type="Pfam" id="PF00903">
    <property type="entry name" value="Glyoxalase"/>
    <property type="match status" value="1"/>
</dbReference>